<accession>A0A2A9EH54</accession>
<dbReference type="AlphaFoldDB" id="A0A2A9EH54"/>
<evidence type="ECO:0000256" key="1">
    <source>
        <dbReference type="SAM" id="MobiDB-lite"/>
    </source>
</evidence>
<proteinExistence type="predicted"/>
<comment type="caution">
    <text evidence="2">The sequence shown here is derived from an EMBL/GenBank/DDBJ whole genome shotgun (WGS) entry which is preliminary data.</text>
</comment>
<sequence>MTNDGRGDVEPDQPLEPAGAAGEAPETETEIGNEEIETEADIETETEPAPDAEEPRRSAGAALLRGLTGVLVVGLTVGVAYGADLLEPEATTAAPATTVELVPATTPVVCAGPTQLVATDAEGDPAFDPSPVGTTSLVTGAVLPPTKVADPVLRTLDEATVEAPVAAGAGGAVLGAAVASGTALWSVPAADGTVHTAATASSATAAGDLRGLAATACQSPAIDHWLVAGSTEVGSSTRLVVQNPSRTPATVEVEVYGPAGRVDLAGPAVLPVPAGGTTTTLLEGVAAGQRRVAVHVRASGALVTSYLQVSALDGVRPLGVDLVGAGAEPSTRQVLAGVVTPATAVGTDGPVVRLLAPERAATARLAIYGPSGRVLLPGADDAVLEAGAVTDVSLAGLPAGAYDVLVEADAPVVAAATTSTAGTDGSDVATVVSQDPATTAAQSAAALPQGTRATVVLGAVPGSVDSVPGALVAGLDATTPPVAPEGASAAAGVRAQVVALDRAGAVVYDQVVELAAGTTRALPLAATVPGASVAAVVVREVDAAGTPAAGAATRLVWSVRLSADAQDGTVDGLVAALGPSPLRSAGTQITLREGLRSGLD</sequence>
<gene>
    <name evidence="2" type="ORF">ATL41_2362</name>
</gene>
<dbReference type="InterPro" id="IPR043777">
    <property type="entry name" value="DUF5719"/>
</dbReference>
<evidence type="ECO:0000313" key="2">
    <source>
        <dbReference type="EMBL" id="PFG37595.1"/>
    </source>
</evidence>
<dbReference type="RefSeq" id="WP_098458619.1">
    <property type="nucleotide sequence ID" value="NZ_PDJH01000001.1"/>
</dbReference>
<dbReference type="Proteomes" id="UP000221394">
    <property type="component" value="Unassembled WGS sequence"/>
</dbReference>
<name>A0A2A9EH54_9MICO</name>
<keyword evidence="3" id="KW-1185">Reference proteome</keyword>
<dbReference type="Pfam" id="PF18986">
    <property type="entry name" value="DUF5719"/>
    <property type="match status" value="1"/>
</dbReference>
<feature type="compositionally biased region" description="Acidic residues" evidence="1">
    <location>
        <begin position="25"/>
        <end position="52"/>
    </location>
</feature>
<protein>
    <recommendedName>
        <fullName evidence="4">Large extracellular alpha-helical protein</fullName>
    </recommendedName>
</protein>
<organism evidence="2 3">
    <name type="scientific">Flavimobilis soli</name>
    <dbReference type="NCBI Taxonomy" id="442709"/>
    <lineage>
        <taxon>Bacteria</taxon>
        <taxon>Bacillati</taxon>
        <taxon>Actinomycetota</taxon>
        <taxon>Actinomycetes</taxon>
        <taxon>Micrococcales</taxon>
        <taxon>Jonesiaceae</taxon>
        <taxon>Flavimobilis</taxon>
    </lineage>
</organism>
<feature type="region of interest" description="Disordered" evidence="1">
    <location>
        <begin position="1"/>
        <end position="58"/>
    </location>
</feature>
<reference evidence="2 3" key="1">
    <citation type="submission" date="2017-10" db="EMBL/GenBank/DDBJ databases">
        <title>Sequencing the genomes of 1000 actinobacteria strains.</title>
        <authorList>
            <person name="Klenk H.-P."/>
        </authorList>
    </citation>
    <scope>NUCLEOTIDE SEQUENCE [LARGE SCALE GENOMIC DNA]</scope>
    <source>
        <strain evidence="2 3">DSM 21574</strain>
    </source>
</reference>
<evidence type="ECO:0000313" key="3">
    <source>
        <dbReference type="Proteomes" id="UP000221394"/>
    </source>
</evidence>
<evidence type="ECO:0008006" key="4">
    <source>
        <dbReference type="Google" id="ProtNLM"/>
    </source>
</evidence>
<dbReference type="EMBL" id="PDJH01000001">
    <property type="protein sequence ID" value="PFG37595.1"/>
    <property type="molecule type" value="Genomic_DNA"/>
</dbReference>